<dbReference type="AlphaFoldDB" id="A0A7V4CI50"/>
<name>A0A7V4CI50_UNCW3</name>
<gene>
    <name evidence="1" type="ORF">ENU28_03480</name>
</gene>
<organism evidence="1">
    <name type="scientific">candidate division WOR-3 bacterium</name>
    <dbReference type="NCBI Taxonomy" id="2052148"/>
    <lineage>
        <taxon>Bacteria</taxon>
        <taxon>Bacteria division WOR-3</taxon>
    </lineage>
</organism>
<dbReference type="EMBL" id="DTBX01000123">
    <property type="protein sequence ID" value="HGQ55511.1"/>
    <property type="molecule type" value="Genomic_DNA"/>
</dbReference>
<protein>
    <submittedName>
        <fullName evidence="1">Uncharacterized protein</fullName>
    </submittedName>
</protein>
<reference evidence="1" key="1">
    <citation type="journal article" date="2020" name="mSystems">
        <title>Genome- and Community-Level Interaction Insights into Carbon Utilization and Element Cycling Functions of Hydrothermarchaeota in Hydrothermal Sediment.</title>
        <authorList>
            <person name="Zhou Z."/>
            <person name="Liu Y."/>
            <person name="Xu W."/>
            <person name="Pan J."/>
            <person name="Luo Z.H."/>
            <person name="Li M."/>
        </authorList>
    </citation>
    <scope>NUCLEOTIDE SEQUENCE [LARGE SCALE GENOMIC DNA]</scope>
    <source>
        <strain evidence="1">SpSt-655</strain>
    </source>
</reference>
<evidence type="ECO:0000313" key="1">
    <source>
        <dbReference type="EMBL" id="HGQ55511.1"/>
    </source>
</evidence>
<comment type="caution">
    <text evidence="1">The sequence shown here is derived from an EMBL/GenBank/DDBJ whole genome shotgun (WGS) entry which is preliminary data.</text>
</comment>
<sequence>MKKVFLGLLIMLMAIPSFLNAYVLVIRVIGYGSYVGPGYIVLCAYPAPYTCAEIIIVYTTPTPPSEVSQALVEIKEGENAGKKYLATFAEPIPTNISEIYGENVKISQLIPVEE</sequence>
<accession>A0A7V4CI50</accession>
<proteinExistence type="predicted"/>